<dbReference type="PROSITE" id="PS51782">
    <property type="entry name" value="LYSM"/>
    <property type="match status" value="1"/>
</dbReference>
<dbReference type="InterPro" id="IPR018392">
    <property type="entry name" value="LysM"/>
</dbReference>
<sequence length="286" mass="31676">MNILKESLLSSSKSNSSSTKSRKLRQNHSRNSRLNQDNDLSSEALLSPLENGDHSIELGSIDSDNDDNNDDKAQAPTRHLVRSRHSGKQSSIPVAHGGGSIVIIEKPIRANETLQAFAIRYRVPVSQLKRLNNLQNDQDFYALKYCRVPVRRFGLLHEISDTPSTIVDLNEQSTTSTSSTLLTHLSQHNHHAFLNAMDQDLASMRAKVEHLIDTPSVTLIPNQPINPVVMKSTRKPKTDFTCDGADCGCKFCHIIGAIILIALLVPVIYVYIYIKSPLTIIGHLPG</sequence>
<accession>A0A814UE66</accession>
<dbReference type="PANTHER" id="PTHR20932">
    <property type="entry name" value="LYSM AND PUTATIVE PEPTIDOGLYCAN-BINDING DOMAIN-CONTAINING PROTEIN"/>
    <property type="match status" value="1"/>
</dbReference>
<dbReference type="Gene3D" id="3.10.350.10">
    <property type="entry name" value="LysM domain"/>
    <property type="match status" value="1"/>
</dbReference>
<evidence type="ECO:0000313" key="4">
    <source>
        <dbReference type="EMBL" id="CAF0943490.1"/>
    </source>
</evidence>
<dbReference type="OrthoDB" id="538216at2759"/>
<feature type="transmembrane region" description="Helical" evidence="2">
    <location>
        <begin position="254"/>
        <end position="274"/>
    </location>
</feature>
<evidence type="ECO:0000256" key="1">
    <source>
        <dbReference type="SAM" id="MobiDB-lite"/>
    </source>
</evidence>
<keyword evidence="2" id="KW-0472">Membrane</keyword>
<dbReference type="Pfam" id="PF01476">
    <property type="entry name" value="LysM"/>
    <property type="match status" value="1"/>
</dbReference>
<keyword evidence="6" id="KW-1185">Reference proteome</keyword>
<evidence type="ECO:0000313" key="5">
    <source>
        <dbReference type="EMBL" id="CAF1174563.1"/>
    </source>
</evidence>
<evidence type="ECO:0000256" key="2">
    <source>
        <dbReference type="SAM" id="Phobius"/>
    </source>
</evidence>
<protein>
    <recommendedName>
        <fullName evidence="3">LysM domain-containing protein</fullName>
    </recommendedName>
</protein>
<dbReference type="EMBL" id="CAJNOJ010000044">
    <property type="protein sequence ID" value="CAF0943490.1"/>
    <property type="molecule type" value="Genomic_DNA"/>
</dbReference>
<gene>
    <name evidence="4" type="ORF">EDS130_LOCUS11948</name>
    <name evidence="5" type="ORF">XAT740_LOCUS22224</name>
</gene>
<dbReference type="AlphaFoldDB" id="A0A814UE66"/>
<organism evidence="5 6">
    <name type="scientific">Adineta ricciae</name>
    <name type="common">Rotifer</name>
    <dbReference type="NCBI Taxonomy" id="249248"/>
    <lineage>
        <taxon>Eukaryota</taxon>
        <taxon>Metazoa</taxon>
        <taxon>Spiralia</taxon>
        <taxon>Gnathifera</taxon>
        <taxon>Rotifera</taxon>
        <taxon>Eurotatoria</taxon>
        <taxon>Bdelloidea</taxon>
        <taxon>Adinetida</taxon>
        <taxon>Adinetidae</taxon>
        <taxon>Adineta</taxon>
    </lineage>
</organism>
<feature type="compositionally biased region" description="Low complexity" evidence="1">
    <location>
        <begin position="1"/>
        <end position="19"/>
    </location>
</feature>
<dbReference type="InterPro" id="IPR036779">
    <property type="entry name" value="LysM_dom_sf"/>
</dbReference>
<proteinExistence type="predicted"/>
<dbReference type="CDD" id="cd00118">
    <property type="entry name" value="LysM"/>
    <property type="match status" value="1"/>
</dbReference>
<feature type="domain" description="LysM" evidence="3">
    <location>
        <begin position="104"/>
        <end position="148"/>
    </location>
</feature>
<feature type="compositionally biased region" description="Basic residues" evidence="1">
    <location>
        <begin position="20"/>
        <end position="31"/>
    </location>
</feature>
<evidence type="ECO:0000259" key="3">
    <source>
        <dbReference type="PROSITE" id="PS51782"/>
    </source>
</evidence>
<keyword evidence="2" id="KW-0812">Transmembrane</keyword>
<name>A0A814UE66_ADIRI</name>
<dbReference type="InterPro" id="IPR045030">
    <property type="entry name" value="LYSM1-4"/>
</dbReference>
<reference evidence="5" key="1">
    <citation type="submission" date="2021-02" db="EMBL/GenBank/DDBJ databases">
        <authorList>
            <person name="Nowell W R."/>
        </authorList>
    </citation>
    <scope>NUCLEOTIDE SEQUENCE</scope>
</reference>
<dbReference type="Proteomes" id="UP000663828">
    <property type="component" value="Unassembled WGS sequence"/>
</dbReference>
<feature type="region of interest" description="Disordered" evidence="1">
    <location>
        <begin position="55"/>
        <end position="93"/>
    </location>
</feature>
<evidence type="ECO:0000313" key="6">
    <source>
        <dbReference type="Proteomes" id="UP000663828"/>
    </source>
</evidence>
<dbReference type="PANTHER" id="PTHR20932:SF13">
    <property type="entry name" value="LD36653P"/>
    <property type="match status" value="1"/>
</dbReference>
<comment type="caution">
    <text evidence="5">The sequence shown here is derived from an EMBL/GenBank/DDBJ whole genome shotgun (WGS) entry which is preliminary data.</text>
</comment>
<dbReference type="EMBL" id="CAJNOR010001626">
    <property type="protein sequence ID" value="CAF1174563.1"/>
    <property type="molecule type" value="Genomic_DNA"/>
</dbReference>
<dbReference type="Proteomes" id="UP000663852">
    <property type="component" value="Unassembled WGS sequence"/>
</dbReference>
<keyword evidence="2" id="KW-1133">Transmembrane helix</keyword>
<feature type="region of interest" description="Disordered" evidence="1">
    <location>
        <begin position="1"/>
        <end position="40"/>
    </location>
</feature>